<dbReference type="Proteomes" id="UP000256964">
    <property type="component" value="Unassembled WGS sequence"/>
</dbReference>
<proteinExistence type="predicted"/>
<accession>A0A371CHW2</accession>
<evidence type="ECO:0000313" key="2">
    <source>
        <dbReference type="Proteomes" id="UP000256964"/>
    </source>
</evidence>
<gene>
    <name evidence="1" type="ORF">OH76DRAFT_506023</name>
</gene>
<organism evidence="1 2">
    <name type="scientific">Lentinus brumalis</name>
    <dbReference type="NCBI Taxonomy" id="2498619"/>
    <lineage>
        <taxon>Eukaryota</taxon>
        <taxon>Fungi</taxon>
        <taxon>Dikarya</taxon>
        <taxon>Basidiomycota</taxon>
        <taxon>Agaricomycotina</taxon>
        <taxon>Agaricomycetes</taxon>
        <taxon>Polyporales</taxon>
        <taxon>Polyporaceae</taxon>
        <taxon>Lentinus</taxon>
    </lineage>
</organism>
<reference evidence="1 2" key="1">
    <citation type="journal article" date="2018" name="Biotechnol. Biofuels">
        <title>Integrative visual omics of the white-rot fungus Polyporus brumalis exposes the biotechnological potential of its oxidative enzymes for delignifying raw plant biomass.</title>
        <authorList>
            <person name="Miyauchi S."/>
            <person name="Rancon A."/>
            <person name="Drula E."/>
            <person name="Hage H."/>
            <person name="Chaduli D."/>
            <person name="Favel A."/>
            <person name="Grisel S."/>
            <person name="Henrissat B."/>
            <person name="Herpoel-Gimbert I."/>
            <person name="Ruiz-Duenas F.J."/>
            <person name="Chevret D."/>
            <person name="Hainaut M."/>
            <person name="Lin J."/>
            <person name="Wang M."/>
            <person name="Pangilinan J."/>
            <person name="Lipzen A."/>
            <person name="Lesage-Meessen L."/>
            <person name="Navarro D."/>
            <person name="Riley R."/>
            <person name="Grigoriev I.V."/>
            <person name="Zhou S."/>
            <person name="Raouche S."/>
            <person name="Rosso M.N."/>
        </authorList>
    </citation>
    <scope>NUCLEOTIDE SEQUENCE [LARGE SCALE GENOMIC DNA]</scope>
    <source>
        <strain evidence="1 2">BRFM 1820</strain>
    </source>
</reference>
<dbReference type="EMBL" id="KZ857626">
    <property type="protein sequence ID" value="RDX39877.1"/>
    <property type="molecule type" value="Genomic_DNA"/>
</dbReference>
<dbReference type="AlphaFoldDB" id="A0A371CHW2"/>
<sequence length="193" mass="21627">MPARPDYRAAVPYGLGAVQTSQTAWFSQDNRPDSWSKRSGLSHIPVARCSASLGTYCMDWLHSIPATSGNTGFMSLSTQTQDIASARRHHSIWYGVKSMIQRAAQVVRAKVLQILTSVKVSIRIQETLLSPASLADATPHLGTLKTRRLRFRCQPTGQTVTLHVRPRGLRQLRLRVWVTDAQLAWSIRRGRRP</sequence>
<evidence type="ECO:0000313" key="1">
    <source>
        <dbReference type="EMBL" id="RDX39877.1"/>
    </source>
</evidence>
<name>A0A371CHW2_9APHY</name>
<protein>
    <submittedName>
        <fullName evidence="1">Uncharacterized protein</fullName>
    </submittedName>
</protein>
<keyword evidence="2" id="KW-1185">Reference proteome</keyword>